<dbReference type="EMBL" id="AP023355">
    <property type="protein sequence ID" value="BCJ38730.1"/>
    <property type="molecule type" value="Genomic_DNA"/>
</dbReference>
<gene>
    <name evidence="1" type="ORF">Athai_62330</name>
</gene>
<dbReference type="KEGG" id="atl:Athai_62330"/>
<organism evidence="1 2">
    <name type="scientific">Actinocatenispora thailandica</name>
    <dbReference type="NCBI Taxonomy" id="227318"/>
    <lineage>
        <taxon>Bacteria</taxon>
        <taxon>Bacillati</taxon>
        <taxon>Actinomycetota</taxon>
        <taxon>Actinomycetes</taxon>
        <taxon>Micromonosporales</taxon>
        <taxon>Micromonosporaceae</taxon>
        <taxon>Actinocatenispora</taxon>
    </lineage>
</organism>
<dbReference type="Proteomes" id="UP000611640">
    <property type="component" value="Chromosome"/>
</dbReference>
<reference evidence="1 2" key="1">
    <citation type="submission" date="2020-08" db="EMBL/GenBank/DDBJ databases">
        <title>Whole genome shotgun sequence of Actinocatenispora thailandica NBRC 105041.</title>
        <authorList>
            <person name="Komaki H."/>
            <person name="Tamura T."/>
        </authorList>
    </citation>
    <scope>NUCLEOTIDE SEQUENCE [LARGE SCALE GENOMIC DNA]</scope>
    <source>
        <strain evidence="1 2">NBRC 105041</strain>
    </source>
</reference>
<name>A0A7R7DVP6_9ACTN</name>
<dbReference type="RefSeq" id="WP_203964719.1">
    <property type="nucleotide sequence ID" value="NZ_AP023355.1"/>
</dbReference>
<protein>
    <submittedName>
        <fullName evidence="1">Uncharacterized protein</fullName>
    </submittedName>
</protein>
<evidence type="ECO:0000313" key="1">
    <source>
        <dbReference type="EMBL" id="BCJ38730.1"/>
    </source>
</evidence>
<accession>A0A7R7DVP6</accession>
<evidence type="ECO:0000313" key="2">
    <source>
        <dbReference type="Proteomes" id="UP000611640"/>
    </source>
</evidence>
<proteinExistence type="predicted"/>
<keyword evidence="2" id="KW-1185">Reference proteome</keyword>
<sequence>MRHVIVADENDCRFLDPTAYLDLLPALAADLPAGARAFATEAGHYDFGSQRCVKDLKPDTVLSGRTSGERWLELRFRHNCWKHEEDLAIRYSGVVDAFPASSCRPPVWAERNAITLDEILPHEHGCRHEMCFDEGSLTVVSRDLTAVWTEAVCPDKPAPPGQT</sequence>
<dbReference type="AlphaFoldDB" id="A0A7R7DVP6"/>